<reference evidence="1" key="1">
    <citation type="submission" date="2022-03" db="EMBL/GenBank/DDBJ databases">
        <authorList>
            <person name="Martin C."/>
        </authorList>
    </citation>
    <scope>NUCLEOTIDE SEQUENCE</scope>
</reference>
<sequence length="132" mass="14699">KANLFGLFASWAIWQYLVPTHLQPSLPLIRFTLDVENSKLKRTLIFAASVTDIISMSISICLSRKSMCSSVNLDPLLRLGSSSTLPVARKTFQKSADAFTCYHNIVVLLQDPLDLCVVFATLLQVHNSRMSV</sequence>
<accession>A0A8S4NCZ6</accession>
<proteinExistence type="predicted"/>
<protein>
    <submittedName>
        <fullName evidence="1">Uncharacterized protein</fullName>
    </submittedName>
</protein>
<feature type="non-terminal residue" evidence="1">
    <location>
        <position position="1"/>
    </location>
</feature>
<keyword evidence="2" id="KW-1185">Reference proteome</keyword>
<evidence type="ECO:0000313" key="1">
    <source>
        <dbReference type="EMBL" id="CAH1778526.1"/>
    </source>
</evidence>
<dbReference type="Proteomes" id="UP000749559">
    <property type="component" value="Unassembled WGS sequence"/>
</dbReference>
<organism evidence="1 2">
    <name type="scientific">Owenia fusiformis</name>
    <name type="common">Polychaete worm</name>
    <dbReference type="NCBI Taxonomy" id="6347"/>
    <lineage>
        <taxon>Eukaryota</taxon>
        <taxon>Metazoa</taxon>
        <taxon>Spiralia</taxon>
        <taxon>Lophotrochozoa</taxon>
        <taxon>Annelida</taxon>
        <taxon>Polychaeta</taxon>
        <taxon>Sedentaria</taxon>
        <taxon>Canalipalpata</taxon>
        <taxon>Sabellida</taxon>
        <taxon>Oweniida</taxon>
        <taxon>Oweniidae</taxon>
        <taxon>Owenia</taxon>
    </lineage>
</organism>
<comment type="caution">
    <text evidence="1">The sequence shown here is derived from an EMBL/GenBank/DDBJ whole genome shotgun (WGS) entry which is preliminary data.</text>
</comment>
<dbReference type="EMBL" id="CAIIXF020000003">
    <property type="protein sequence ID" value="CAH1778526.1"/>
    <property type="molecule type" value="Genomic_DNA"/>
</dbReference>
<evidence type="ECO:0000313" key="2">
    <source>
        <dbReference type="Proteomes" id="UP000749559"/>
    </source>
</evidence>
<dbReference type="AlphaFoldDB" id="A0A8S4NCZ6"/>
<name>A0A8S4NCZ6_OWEFU</name>
<gene>
    <name evidence="1" type="ORF">OFUS_LOCUS5434</name>
</gene>